<evidence type="ECO:0000256" key="2">
    <source>
        <dbReference type="ARBA" id="ARBA00023043"/>
    </source>
</evidence>
<keyword evidence="1" id="KW-0677">Repeat</keyword>
<dbReference type="SUPFAM" id="SSF48403">
    <property type="entry name" value="Ankyrin repeat"/>
    <property type="match status" value="1"/>
</dbReference>
<dbReference type="Pfam" id="PF12796">
    <property type="entry name" value="Ank_2"/>
    <property type="match status" value="1"/>
</dbReference>
<organism evidence="5 6">
    <name type="scientific">Fusarium piperis</name>
    <dbReference type="NCBI Taxonomy" id="1435070"/>
    <lineage>
        <taxon>Eukaryota</taxon>
        <taxon>Fungi</taxon>
        <taxon>Dikarya</taxon>
        <taxon>Ascomycota</taxon>
        <taxon>Pezizomycotina</taxon>
        <taxon>Sordariomycetes</taxon>
        <taxon>Hypocreomycetidae</taxon>
        <taxon>Hypocreales</taxon>
        <taxon>Nectriaceae</taxon>
        <taxon>Fusarium</taxon>
        <taxon>Fusarium solani species complex</taxon>
    </lineage>
</organism>
<feature type="region of interest" description="Disordered" evidence="4">
    <location>
        <begin position="1"/>
        <end position="31"/>
    </location>
</feature>
<keyword evidence="2 3" id="KW-0040">ANK repeat</keyword>
<feature type="repeat" description="ANK" evidence="3">
    <location>
        <begin position="166"/>
        <end position="198"/>
    </location>
</feature>
<gene>
    <name evidence="5" type="ORF">N0V84_008567</name>
</gene>
<comment type="caution">
    <text evidence="5">The sequence shown here is derived from an EMBL/GenBank/DDBJ whole genome shotgun (WGS) entry which is preliminary data.</text>
</comment>
<evidence type="ECO:0000313" key="5">
    <source>
        <dbReference type="EMBL" id="KAJ4315055.1"/>
    </source>
</evidence>
<dbReference type="PROSITE" id="PS50297">
    <property type="entry name" value="ANK_REP_REGION"/>
    <property type="match status" value="2"/>
</dbReference>
<evidence type="ECO:0000256" key="4">
    <source>
        <dbReference type="SAM" id="MobiDB-lite"/>
    </source>
</evidence>
<evidence type="ECO:0000313" key="6">
    <source>
        <dbReference type="Proteomes" id="UP001140502"/>
    </source>
</evidence>
<dbReference type="OrthoDB" id="194358at2759"/>
<dbReference type="Gene3D" id="1.25.40.20">
    <property type="entry name" value="Ankyrin repeat-containing domain"/>
    <property type="match status" value="2"/>
</dbReference>
<evidence type="ECO:0000256" key="1">
    <source>
        <dbReference type="ARBA" id="ARBA00022737"/>
    </source>
</evidence>
<evidence type="ECO:0000256" key="3">
    <source>
        <dbReference type="PROSITE-ProRule" id="PRU00023"/>
    </source>
</evidence>
<dbReference type="InterPro" id="IPR036770">
    <property type="entry name" value="Ankyrin_rpt-contain_sf"/>
</dbReference>
<dbReference type="AlphaFoldDB" id="A0A9W8W7T8"/>
<feature type="repeat" description="ANK" evidence="3">
    <location>
        <begin position="199"/>
        <end position="231"/>
    </location>
</feature>
<dbReference type="SMART" id="SM00248">
    <property type="entry name" value="ANK"/>
    <property type="match status" value="7"/>
</dbReference>
<dbReference type="PANTHER" id="PTHR24171:SF9">
    <property type="entry name" value="ANKYRIN REPEAT DOMAIN-CONTAINING PROTEIN 39"/>
    <property type="match status" value="1"/>
</dbReference>
<name>A0A9W8W7T8_9HYPO</name>
<reference evidence="5" key="1">
    <citation type="submission" date="2022-10" db="EMBL/GenBank/DDBJ databases">
        <title>Tapping the CABI collections for fungal endophytes: first genome assemblies for Collariella, Neodidymelliopsis, Ascochyta clinopodiicola, Didymella pomorum, Didymosphaeria variabile, Neocosmospora piperis and Neocucurbitaria cava.</title>
        <authorList>
            <person name="Hill R."/>
        </authorList>
    </citation>
    <scope>NUCLEOTIDE SEQUENCE</scope>
    <source>
        <strain evidence="5">IMI 366586</strain>
    </source>
</reference>
<dbReference type="PRINTS" id="PR01415">
    <property type="entry name" value="ANKYRIN"/>
</dbReference>
<dbReference type="PANTHER" id="PTHR24171">
    <property type="entry name" value="ANKYRIN REPEAT DOMAIN-CONTAINING PROTEIN 39-RELATED"/>
    <property type="match status" value="1"/>
</dbReference>
<dbReference type="Pfam" id="PF00023">
    <property type="entry name" value="Ank"/>
    <property type="match status" value="1"/>
</dbReference>
<dbReference type="InterPro" id="IPR002110">
    <property type="entry name" value="Ankyrin_rpt"/>
</dbReference>
<keyword evidence="6" id="KW-1185">Reference proteome</keyword>
<feature type="compositionally biased region" description="Basic and acidic residues" evidence="4">
    <location>
        <begin position="22"/>
        <end position="31"/>
    </location>
</feature>
<protein>
    <submittedName>
        <fullName evidence="5">Uncharacterized protein</fullName>
    </submittedName>
</protein>
<dbReference type="EMBL" id="JAPEUR010000213">
    <property type="protein sequence ID" value="KAJ4315055.1"/>
    <property type="molecule type" value="Genomic_DNA"/>
</dbReference>
<sequence length="426" mass="46142">MAEGTEGHGGCGPLHFIAGGPGEKEVEGDEAARSWKLSRLLQAGVDPNSPLSASWGSPLAYHVRNGAINTAEMLLEAGADPWARGPSSFDAPLEAICHGHHPTLTKIATADHLSPCWDRTWVATINEEEFAGGNALHLAAIYGNTQSLELYLNLGLLLDLDCRDNDLRTPMHCAAQFGRSSTVKWLQAHGGNIDARSRNGWAPLHFAANKGHLDTVKTLIKLGAKQQPCNDGCIPLTLAYSTGDSEMIEALQDSAEVLRESTGSIPFPGNLKSLAEGMCTAIKKGDLGACQKLHSLGCPIDVEMDDEERVTPLAVAIYNEDPEIVQWLIKSGATVSTIFPWLYKEKYSTALEVAVARPSMNSLLLELLNKYLDEGVSFLDTDRSPLHAAVEYDNLEGLKTLLKWLRDTYESPDAEALPGQRQHVTA</sequence>
<dbReference type="PROSITE" id="PS50088">
    <property type="entry name" value="ANK_REPEAT"/>
    <property type="match status" value="2"/>
</dbReference>
<proteinExistence type="predicted"/>
<accession>A0A9W8W7T8</accession>
<dbReference type="Proteomes" id="UP001140502">
    <property type="component" value="Unassembled WGS sequence"/>
</dbReference>